<evidence type="ECO:0000313" key="1">
    <source>
        <dbReference type="EMBL" id="MCS7478365.1"/>
    </source>
</evidence>
<name>A0A9X3AGH3_9PSEU</name>
<accession>A0A9X3AGH3</accession>
<dbReference type="AlphaFoldDB" id="A0A9X3AGH3"/>
<dbReference type="EMBL" id="JANYMP010000006">
    <property type="protein sequence ID" value="MCS7478365.1"/>
    <property type="molecule type" value="Genomic_DNA"/>
</dbReference>
<gene>
    <name evidence="1" type="ORF">NZH93_16005</name>
</gene>
<keyword evidence="2" id="KW-1185">Reference proteome</keyword>
<dbReference type="Proteomes" id="UP001141259">
    <property type="component" value="Unassembled WGS sequence"/>
</dbReference>
<comment type="caution">
    <text evidence="1">The sequence shown here is derived from an EMBL/GenBank/DDBJ whole genome shotgun (WGS) entry which is preliminary data.</text>
</comment>
<proteinExistence type="predicted"/>
<sequence>MPPTNRTLIDLDALATLFRHGVATVVELLHLGLSSTLLHLRCGRGGPWQYLLPGILLLSGSPPTRTQRVQAALRYTGPHTLLTGLDALHLHGIRAVPATGPVHVLIHHRRRIQAPPELRVTRTRGLPNPMLRNNFLTAPPARAALDAARHLTPAAQRAVLAETIRAGTDPTTLHPRASPTVRAALTALPPGPTEAITRSGLPLPRWHIPLHTSDGRPLGTADAWWNTLGLAWQFRTPTRPDHLTAAGVLVVRTTPNQPPASVAAQLHRAATQATTRPRPDVIAG</sequence>
<protein>
    <recommendedName>
        <fullName evidence="3">Transcriptional regulator, AbiEi antitoxin, Type IV TA system</fullName>
    </recommendedName>
</protein>
<reference evidence="1" key="1">
    <citation type="submission" date="2022-08" db="EMBL/GenBank/DDBJ databases">
        <authorList>
            <person name="Tistechok S."/>
            <person name="Samborskyy M."/>
            <person name="Roman I."/>
        </authorList>
    </citation>
    <scope>NUCLEOTIDE SEQUENCE</scope>
    <source>
        <strain evidence="1">DSM 103496</strain>
    </source>
</reference>
<organism evidence="1 2">
    <name type="scientific">Umezawaea endophytica</name>
    <dbReference type="NCBI Taxonomy" id="1654476"/>
    <lineage>
        <taxon>Bacteria</taxon>
        <taxon>Bacillati</taxon>
        <taxon>Actinomycetota</taxon>
        <taxon>Actinomycetes</taxon>
        <taxon>Pseudonocardiales</taxon>
        <taxon>Pseudonocardiaceae</taxon>
        <taxon>Umezawaea</taxon>
    </lineage>
</organism>
<dbReference type="RefSeq" id="WP_259623856.1">
    <property type="nucleotide sequence ID" value="NZ_JANYMP010000006.1"/>
</dbReference>
<evidence type="ECO:0008006" key="3">
    <source>
        <dbReference type="Google" id="ProtNLM"/>
    </source>
</evidence>
<evidence type="ECO:0000313" key="2">
    <source>
        <dbReference type="Proteomes" id="UP001141259"/>
    </source>
</evidence>